<reference evidence="2" key="2">
    <citation type="journal article" date="2023" name="Microbiol Resour">
        <title>Decontamination and Annotation of the Draft Genome Sequence of the Oomycete Lagenidium giganteum ARSEF 373.</title>
        <authorList>
            <person name="Morgan W.R."/>
            <person name="Tartar A."/>
        </authorList>
    </citation>
    <scope>NUCLEOTIDE SEQUENCE</scope>
    <source>
        <strain evidence="2">ARSEF 373</strain>
    </source>
</reference>
<accession>A0AAV2ZE47</accession>
<dbReference type="Gene3D" id="1.10.287.630">
    <property type="entry name" value="Helix hairpin bin"/>
    <property type="match status" value="1"/>
</dbReference>
<organism evidence="2 3">
    <name type="scientific">Lagenidium giganteum</name>
    <dbReference type="NCBI Taxonomy" id="4803"/>
    <lineage>
        <taxon>Eukaryota</taxon>
        <taxon>Sar</taxon>
        <taxon>Stramenopiles</taxon>
        <taxon>Oomycota</taxon>
        <taxon>Peronosporomycetes</taxon>
        <taxon>Pythiales</taxon>
        <taxon>Pythiaceae</taxon>
    </lineage>
</organism>
<dbReference type="EMBL" id="DAKRPA010000015">
    <property type="protein sequence ID" value="DBA03782.1"/>
    <property type="molecule type" value="Genomic_DNA"/>
</dbReference>
<dbReference type="PANTHER" id="PTHR45638">
    <property type="entry name" value="CYCLIC NUCLEOTIDE-GATED CATION CHANNEL SUBUNIT A"/>
    <property type="match status" value="1"/>
</dbReference>
<dbReference type="Proteomes" id="UP001146120">
    <property type="component" value="Unassembled WGS sequence"/>
</dbReference>
<gene>
    <name evidence="2" type="ORF">N0F65_005672</name>
</gene>
<keyword evidence="1" id="KW-0472">Membrane</keyword>
<keyword evidence="1" id="KW-0812">Transmembrane</keyword>
<comment type="caution">
    <text evidence="2">The sequence shown here is derived from an EMBL/GenBank/DDBJ whole genome shotgun (WGS) entry which is preliminary data.</text>
</comment>
<feature type="transmembrane region" description="Helical" evidence="1">
    <location>
        <begin position="39"/>
        <end position="65"/>
    </location>
</feature>
<evidence type="ECO:0000313" key="3">
    <source>
        <dbReference type="Proteomes" id="UP001146120"/>
    </source>
</evidence>
<feature type="non-terminal residue" evidence="2">
    <location>
        <position position="1"/>
    </location>
</feature>
<dbReference type="AlphaFoldDB" id="A0AAV2ZE47"/>
<reference evidence="2" key="1">
    <citation type="submission" date="2022-11" db="EMBL/GenBank/DDBJ databases">
        <authorList>
            <person name="Morgan W.R."/>
            <person name="Tartar A."/>
        </authorList>
    </citation>
    <scope>NUCLEOTIDE SEQUENCE</scope>
    <source>
        <strain evidence="2">ARSEF 373</strain>
    </source>
</reference>
<evidence type="ECO:0000256" key="1">
    <source>
        <dbReference type="SAM" id="Phobius"/>
    </source>
</evidence>
<dbReference type="GO" id="GO:0005221">
    <property type="term" value="F:intracellularly cyclic nucleotide-activated monoatomic cation channel activity"/>
    <property type="evidence" value="ECO:0007669"/>
    <property type="project" value="InterPro"/>
</dbReference>
<sequence>NGERRALRLLRGLCFASTALVKKGRTCIPTTTLHFLFSVVFFFFIGLLCMAFMIGEIAGLLILYINHEVEYRKNHIAVELYLSRWKIAGELRDRAHVYLSSLWASHRGVDYQPLLDEVPPSIRTEAISLPSQIGPCVFTIYRLRTLGHPLQVSAHLLSCAHVFQWTH</sequence>
<name>A0AAV2ZE47_9STRA</name>
<dbReference type="GO" id="GO:0044877">
    <property type="term" value="F:protein-containing complex binding"/>
    <property type="evidence" value="ECO:0007669"/>
    <property type="project" value="TreeGrafter"/>
</dbReference>
<keyword evidence="3" id="KW-1185">Reference proteome</keyword>
<protein>
    <submittedName>
        <fullName evidence="2">Uncharacterized protein</fullName>
    </submittedName>
</protein>
<evidence type="ECO:0000313" key="2">
    <source>
        <dbReference type="EMBL" id="DBA03782.1"/>
    </source>
</evidence>
<dbReference type="InterPro" id="IPR050866">
    <property type="entry name" value="CNG_cation_channel"/>
</dbReference>
<proteinExistence type="predicted"/>
<dbReference type="PANTHER" id="PTHR45638:SF11">
    <property type="entry name" value="CYCLIC NUCLEOTIDE-GATED CATION CHANNEL SUBUNIT A"/>
    <property type="match status" value="1"/>
</dbReference>
<keyword evidence="1" id="KW-1133">Transmembrane helix</keyword>